<protein>
    <submittedName>
        <fullName evidence="2">Uncharacterized protein</fullName>
    </submittedName>
</protein>
<keyword evidence="3" id="KW-1185">Reference proteome</keyword>
<evidence type="ECO:0000313" key="2">
    <source>
        <dbReference type="EMBL" id="ESZ91785.1"/>
    </source>
</evidence>
<feature type="compositionally biased region" description="Polar residues" evidence="1">
    <location>
        <begin position="125"/>
        <end position="134"/>
    </location>
</feature>
<dbReference type="HOGENOM" id="CLU_057713_0_0_1"/>
<proteinExistence type="predicted"/>
<dbReference type="AlphaFoldDB" id="W9CB59"/>
<reference evidence="2 3" key="1">
    <citation type="journal article" date="2014" name="Genome Announc.">
        <title>Draft genome sequence of Sclerotinia borealis, a psychrophilic plant pathogenic fungus.</title>
        <authorList>
            <person name="Mardanov A.V."/>
            <person name="Beletsky A.V."/>
            <person name="Kadnikov V.V."/>
            <person name="Ignatov A.N."/>
            <person name="Ravin N.V."/>
        </authorList>
    </citation>
    <scope>NUCLEOTIDE SEQUENCE [LARGE SCALE GENOMIC DNA]</scope>
    <source>
        <strain evidence="3">F-4157</strain>
    </source>
</reference>
<accession>W9CB59</accession>
<evidence type="ECO:0000313" key="3">
    <source>
        <dbReference type="Proteomes" id="UP000019487"/>
    </source>
</evidence>
<name>W9CB59_SCLBF</name>
<evidence type="ECO:0000256" key="1">
    <source>
        <dbReference type="SAM" id="MobiDB-lite"/>
    </source>
</evidence>
<organism evidence="2 3">
    <name type="scientific">Sclerotinia borealis (strain F-4128)</name>
    <dbReference type="NCBI Taxonomy" id="1432307"/>
    <lineage>
        <taxon>Eukaryota</taxon>
        <taxon>Fungi</taxon>
        <taxon>Dikarya</taxon>
        <taxon>Ascomycota</taxon>
        <taxon>Pezizomycotina</taxon>
        <taxon>Leotiomycetes</taxon>
        <taxon>Helotiales</taxon>
        <taxon>Sclerotiniaceae</taxon>
        <taxon>Sclerotinia</taxon>
    </lineage>
</organism>
<dbReference type="OrthoDB" id="3537171at2759"/>
<sequence>MIKSLSQRFFIRRRRSPTANFWHRVPIASNDSRYRFQYHSRSLQLHSPEIGVAPPPIFTNPFRSGVYYRSVLEVAPTDKNAVPMPQGQDLKPTPIFANTFRSGVSSRSVFKAAPTDPKPVPMPQWQESKPTPTDTKPVPMPQWQKSKVWNKIFNPYFDLKRYEPTPDDNNYVPLWDIAPGCILFLPHGHRLAPKSIEEISKYGSVEMCGHHVVVLAVDIKGVDEATIGVATIRSYSQHRDMCRFLGMDWFDTTHFVIEQRGINGLPRLDEFNIKMLRLYKTPMSNIQKNKRQFVAADRILTVPYQELMTEVKFKPERAWWPSCALDGWTRRVIKEDFKQICDIIGFTPDPWVTSGPYMWKDFVRKTGINTFGFDLEDPALYDEKAFFRQMWKEGEEKFDENTSKRLKVDLRSTFDDSPLGWSSDRFPYKSNKQDTLVRRWTVPSKDDINLIHQ</sequence>
<gene>
    <name evidence="2" type="ORF">SBOR_7836</name>
</gene>
<dbReference type="EMBL" id="AYSA01000459">
    <property type="protein sequence ID" value="ESZ91785.1"/>
    <property type="molecule type" value="Genomic_DNA"/>
</dbReference>
<dbReference type="Proteomes" id="UP000019487">
    <property type="component" value="Unassembled WGS sequence"/>
</dbReference>
<comment type="caution">
    <text evidence="2">The sequence shown here is derived from an EMBL/GenBank/DDBJ whole genome shotgun (WGS) entry which is preliminary data.</text>
</comment>
<feature type="region of interest" description="Disordered" evidence="1">
    <location>
        <begin position="107"/>
        <end position="141"/>
    </location>
</feature>